<reference evidence="2" key="1">
    <citation type="submission" date="2022-11" db="UniProtKB">
        <authorList>
            <consortium name="WormBaseParasite"/>
        </authorList>
    </citation>
    <scope>IDENTIFICATION</scope>
</reference>
<proteinExistence type="predicted"/>
<accession>A0AC34RFY5</accession>
<dbReference type="WBParaSite" id="JU765_v2.g649.t1">
    <property type="protein sequence ID" value="JU765_v2.g649.t1"/>
    <property type="gene ID" value="JU765_v2.g649"/>
</dbReference>
<evidence type="ECO:0000313" key="1">
    <source>
        <dbReference type="Proteomes" id="UP000887576"/>
    </source>
</evidence>
<dbReference type="Proteomes" id="UP000887576">
    <property type="component" value="Unplaced"/>
</dbReference>
<name>A0AC34RFY5_9BILA</name>
<sequence>MGMTLAADGTMPFQSLNIFGGAFLTHLRGATLDVPLLKHVYFIDTPGILSGQNQTISREYNFANVTRFIADKVDLIVLLFDTSKLDISDEYKLVLQNLKGNEEKIKIVLNKADSVDPGELVRVRGALMWSLSKIIDTPEVPKVYIGSFDGRAAKNSEILDLFKEDYVELFKELQRLPAAKNSEILDLFKEDYVELFKELQRLPSQLLARRVNDIIKRAKNVRIHALLMDEIMRGMWYKSDSQLKKQLKDEKLKGVFTEVKQRFRLADSDMPKYEAFKESAKSCPLRLWNKVDTPMLVKLEEFLMKDVAKILEHMPEDEGDTDSFKKAFRDLLLQQNIEIPEEKKKEDDKDKEKADGEKKEE</sequence>
<organism evidence="1 2">
    <name type="scientific">Panagrolaimus sp. JU765</name>
    <dbReference type="NCBI Taxonomy" id="591449"/>
    <lineage>
        <taxon>Eukaryota</taxon>
        <taxon>Metazoa</taxon>
        <taxon>Ecdysozoa</taxon>
        <taxon>Nematoda</taxon>
        <taxon>Chromadorea</taxon>
        <taxon>Rhabditida</taxon>
        <taxon>Tylenchina</taxon>
        <taxon>Panagrolaimomorpha</taxon>
        <taxon>Panagrolaimoidea</taxon>
        <taxon>Panagrolaimidae</taxon>
        <taxon>Panagrolaimus</taxon>
    </lineage>
</organism>
<protein>
    <submittedName>
        <fullName evidence="2">Dynamin-type G domain-containing protein</fullName>
    </submittedName>
</protein>
<evidence type="ECO:0000313" key="2">
    <source>
        <dbReference type="WBParaSite" id="JU765_v2.g649.t1"/>
    </source>
</evidence>